<proteinExistence type="predicted"/>
<name>A0ACC1HL94_9FUNG</name>
<gene>
    <name evidence="1" type="ORF">EV182_002788</name>
</gene>
<dbReference type="Proteomes" id="UP001145114">
    <property type="component" value="Unassembled WGS sequence"/>
</dbReference>
<organism evidence="1 2">
    <name type="scientific">Spiromyces aspiralis</name>
    <dbReference type="NCBI Taxonomy" id="68401"/>
    <lineage>
        <taxon>Eukaryota</taxon>
        <taxon>Fungi</taxon>
        <taxon>Fungi incertae sedis</taxon>
        <taxon>Zoopagomycota</taxon>
        <taxon>Kickxellomycotina</taxon>
        <taxon>Kickxellomycetes</taxon>
        <taxon>Kickxellales</taxon>
        <taxon>Kickxellaceae</taxon>
        <taxon>Spiromyces</taxon>
    </lineage>
</organism>
<dbReference type="EMBL" id="JAMZIH010005767">
    <property type="protein sequence ID" value="KAJ1674679.1"/>
    <property type="molecule type" value="Genomic_DNA"/>
</dbReference>
<evidence type="ECO:0000313" key="2">
    <source>
        <dbReference type="Proteomes" id="UP001145114"/>
    </source>
</evidence>
<accession>A0ACC1HL94</accession>
<keyword evidence="2" id="KW-1185">Reference proteome</keyword>
<sequence>MVINHHVLSDNEMNSRMRKLSLEGSRDYTASTDPDNSGNHTTSNNGRDADNGVHQAAPHLSLSSLLQASLAKHSGPAIEESPIRSLKDQLIDPTDIEENVLIEMLGKEIADGGGEALFEVGKEEDESSMMLNDDDVARITATLKRLTSSPELNASCTLILDRGKPGNKPPIYARDVPEVKPSSKARRKDTSDSKSGALANTTGTHAKEPKVAVACPARAAEPCSPKDRTVSYLIRKKSNSIDSILEVRVAVAGNVDAGKSTLLGVLTKGQLDDGRGRARINMFRHKHEVESGRTSSVGLEILGFDKDTCEPITTSAATGSNRKLSWVEVCARSSKIISFSDLAGHEKYLKTTVFGITSNAPEFMMLMVGANAGVIGMTKEHLGLALALSVPVMVVVSKIDMCPPNVFEHTLQQLNRVLRSSGCRKHPIFVHNSEDVITTSRYFPSGRICPVFQVSNCTGEGIDYLTQFLNLLPTSSGGGSRSSGGSFMFEINETFSVPFVGTVASGIVKSGMVDAGDPVWIGPDPQGQFWETVVKTIQRKRVSSSVAYAGQSVSFALKRVKRSQIRKGMVLVGKEDGTPPPRAHTMYEAEILVLFHSATICPRYQAMLHCNSVRQTARIVSIQNDKDALRTGDRATIKLQFICQPEFISPGSRFIFREGRTRAVGKITRAIGPEEERDIIRKATNGTMVFDPRVIKSKRESLRHGHRHG</sequence>
<comment type="caution">
    <text evidence="1">The sequence shown here is derived from an EMBL/GenBank/DDBJ whole genome shotgun (WGS) entry which is preliminary data.</text>
</comment>
<evidence type="ECO:0000313" key="1">
    <source>
        <dbReference type="EMBL" id="KAJ1674679.1"/>
    </source>
</evidence>
<protein>
    <submittedName>
        <fullName evidence="1">Uncharacterized protein</fullName>
    </submittedName>
</protein>
<reference evidence="1" key="1">
    <citation type="submission" date="2022-06" db="EMBL/GenBank/DDBJ databases">
        <title>Phylogenomic reconstructions and comparative analyses of Kickxellomycotina fungi.</title>
        <authorList>
            <person name="Reynolds N.K."/>
            <person name="Stajich J.E."/>
            <person name="Barry K."/>
            <person name="Grigoriev I.V."/>
            <person name="Crous P."/>
            <person name="Smith M.E."/>
        </authorList>
    </citation>
    <scope>NUCLEOTIDE SEQUENCE</scope>
    <source>
        <strain evidence="1">RSA 2271</strain>
    </source>
</reference>